<comment type="subcellular location">
    <subcellularLocation>
        <location evidence="1">Membrane</location>
        <topology evidence="1">Multi-pass membrane protein</topology>
    </subcellularLocation>
</comment>
<name>A0A3N1D7F9_9ACTN</name>
<evidence type="ECO:0000259" key="6">
    <source>
        <dbReference type="Pfam" id="PF08044"/>
    </source>
</evidence>
<evidence type="ECO:0000313" key="8">
    <source>
        <dbReference type="Proteomes" id="UP000272400"/>
    </source>
</evidence>
<proteinExistence type="predicted"/>
<dbReference type="Pfam" id="PF09685">
    <property type="entry name" value="MamF_MmsF"/>
    <property type="match status" value="1"/>
</dbReference>
<evidence type="ECO:0000256" key="4">
    <source>
        <dbReference type="ARBA" id="ARBA00023136"/>
    </source>
</evidence>
<dbReference type="AlphaFoldDB" id="A0A3N1D7F9"/>
<keyword evidence="4 5" id="KW-0472">Membrane</keyword>
<sequence>MRVGHAERESVIDVLQTAYADGRLDTEELDQRVHLAMTGKTRGDLEPLTRDLSPRLPHDAEETSEDKVLGALAHAAGMLTSFVGPLVLMLVSGPRSARVRAHAVEALNFQLTLLIFTIVTLGVGGVVFAVAWIASLVAGLAALTGGSFRYPLTLRLIK</sequence>
<dbReference type="Pfam" id="PF08044">
    <property type="entry name" value="DUF1707"/>
    <property type="match status" value="1"/>
</dbReference>
<dbReference type="OrthoDB" id="3734539at2"/>
<evidence type="ECO:0000256" key="1">
    <source>
        <dbReference type="ARBA" id="ARBA00004141"/>
    </source>
</evidence>
<gene>
    <name evidence="7" type="ORF">EDD29_7116</name>
</gene>
<protein>
    <submittedName>
        <fullName evidence="7">Putative Tic20 family protein</fullName>
    </submittedName>
</protein>
<feature type="transmembrane region" description="Helical" evidence="5">
    <location>
        <begin position="71"/>
        <end position="91"/>
    </location>
</feature>
<comment type="caution">
    <text evidence="7">The sequence shown here is derived from an EMBL/GenBank/DDBJ whole genome shotgun (WGS) entry which is preliminary data.</text>
</comment>
<evidence type="ECO:0000256" key="5">
    <source>
        <dbReference type="SAM" id="Phobius"/>
    </source>
</evidence>
<dbReference type="InterPro" id="IPR012551">
    <property type="entry name" value="DUF1707_SHOCT-like"/>
</dbReference>
<evidence type="ECO:0000256" key="2">
    <source>
        <dbReference type="ARBA" id="ARBA00022692"/>
    </source>
</evidence>
<dbReference type="InterPro" id="IPR019109">
    <property type="entry name" value="MamF_MmsF"/>
</dbReference>
<organism evidence="7 8">
    <name type="scientific">Actinocorallia herbida</name>
    <dbReference type="NCBI Taxonomy" id="58109"/>
    <lineage>
        <taxon>Bacteria</taxon>
        <taxon>Bacillati</taxon>
        <taxon>Actinomycetota</taxon>
        <taxon>Actinomycetes</taxon>
        <taxon>Streptosporangiales</taxon>
        <taxon>Thermomonosporaceae</taxon>
        <taxon>Actinocorallia</taxon>
    </lineage>
</organism>
<evidence type="ECO:0000256" key="3">
    <source>
        <dbReference type="ARBA" id="ARBA00022989"/>
    </source>
</evidence>
<reference evidence="7 8" key="1">
    <citation type="submission" date="2018-11" db="EMBL/GenBank/DDBJ databases">
        <title>Sequencing the genomes of 1000 actinobacteria strains.</title>
        <authorList>
            <person name="Klenk H.-P."/>
        </authorList>
    </citation>
    <scope>NUCLEOTIDE SEQUENCE [LARGE SCALE GENOMIC DNA]</scope>
    <source>
        <strain evidence="7 8">DSM 44254</strain>
    </source>
</reference>
<dbReference type="EMBL" id="RJKE01000001">
    <property type="protein sequence ID" value="ROO89426.1"/>
    <property type="molecule type" value="Genomic_DNA"/>
</dbReference>
<keyword evidence="3 5" id="KW-1133">Transmembrane helix</keyword>
<accession>A0A3N1D7F9</accession>
<evidence type="ECO:0000313" key="7">
    <source>
        <dbReference type="EMBL" id="ROO89426.1"/>
    </source>
</evidence>
<keyword evidence="8" id="KW-1185">Reference proteome</keyword>
<dbReference type="Proteomes" id="UP000272400">
    <property type="component" value="Unassembled WGS sequence"/>
</dbReference>
<keyword evidence="2 5" id="KW-0812">Transmembrane</keyword>
<feature type="transmembrane region" description="Helical" evidence="5">
    <location>
        <begin position="103"/>
        <end position="123"/>
    </location>
</feature>
<feature type="domain" description="DUF1707" evidence="6">
    <location>
        <begin position="1"/>
        <end position="52"/>
    </location>
</feature>